<dbReference type="InterPro" id="IPR002549">
    <property type="entry name" value="AI-2E-like"/>
</dbReference>
<dbReference type="Proteomes" id="UP000249229">
    <property type="component" value="Unassembled WGS sequence"/>
</dbReference>
<name>A0A2W5P7W2_9SPHN</name>
<evidence type="ECO:0000313" key="7">
    <source>
        <dbReference type="EMBL" id="PZQ61871.1"/>
    </source>
</evidence>
<keyword evidence="5 6" id="KW-0472">Membrane</keyword>
<protein>
    <submittedName>
        <fullName evidence="7">AI-2E family transporter</fullName>
    </submittedName>
</protein>
<comment type="similarity">
    <text evidence="2">Belongs to the autoinducer-2 exporter (AI-2E) (TC 2.A.86) family.</text>
</comment>
<feature type="transmembrane region" description="Helical" evidence="6">
    <location>
        <begin position="353"/>
        <end position="374"/>
    </location>
</feature>
<organism evidence="7 8">
    <name type="scientific">Sphingomonas taxi</name>
    <dbReference type="NCBI Taxonomy" id="1549858"/>
    <lineage>
        <taxon>Bacteria</taxon>
        <taxon>Pseudomonadati</taxon>
        <taxon>Pseudomonadota</taxon>
        <taxon>Alphaproteobacteria</taxon>
        <taxon>Sphingomonadales</taxon>
        <taxon>Sphingomonadaceae</taxon>
        <taxon>Sphingomonas</taxon>
    </lineage>
</organism>
<evidence type="ECO:0000256" key="3">
    <source>
        <dbReference type="ARBA" id="ARBA00022692"/>
    </source>
</evidence>
<evidence type="ECO:0000256" key="5">
    <source>
        <dbReference type="ARBA" id="ARBA00023136"/>
    </source>
</evidence>
<feature type="transmembrane region" description="Helical" evidence="6">
    <location>
        <begin position="278"/>
        <end position="307"/>
    </location>
</feature>
<dbReference type="EMBL" id="QFQI01000002">
    <property type="protein sequence ID" value="PZQ61871.1"/>
    <property type="molecule type" value="Genomic_DNA"/>
</dbReference>
<feature type="transmembrane region" description="Helical" evidence="6">
    <location>
        <begin position="314"/>
        <end position="333"/>
    </location>
</feature>
<comment type="caution">
    <text evidence="7">The sequence shown here is derived from an EMBL/GenBank/DDBJ whole genome shotgun (WGS) entry which is preliminary data.</text>
</comment>
<dbReference type="GO" id="GO:0055085">
    <property type="term" value="P:transmembrane transport"/>
    <property type="evidence" value="ECO:0007669"/>
    <property type="project" value="TreeGrafter"/>
</dbReference>
<evidence type="ECO:0000256" key="4">
    <source>
        <dbReference type="ARBA" id="ARBA00022989"/>
    </source>
</evidence>
<dbReference type="GO" id="GO:0016020">
    <property type="term" value="C:membrane"/>
    <property type="evidence" value="ECO:0007669"/>
    <property type="project" value="UniProtKB-SubCell"/>
</dbReference>
<feature type="transmembrane region" description="Helical" evidence="6">
    <location>
        <begin position="251"/>
        <end position="272"/>
    </location>
</feature>
<comment type="subcellular location">
    <subcellularLocation>
        <location evidence="1">Membrane</location>
        <topology evidence="1">Multi-pass membrane protein</topology>
    </subcellularLocation>
</comment>
<keyword evidence="4 6" id="KW-1133">Transmembrane helix</keyword>
<evidence type="ECO:0000256" key="2">
    <source>
        <dbReference type="ARBA" id="ARBA00009773"/>
    </source>
</evidence>
<evidence type="ECO:0000313" key="8">
    <source>
        <dbReference type="Proteomes" id="UP000249229"/>
    </source>
</evidence>
<gene>
    <name evidence="7" type="ORF">DI544_04440</name>
</gene>
<keyword evidence="3 6" id="KW-0812">Transmembrane</keyword>
<proteinExistence type="inferred from homology"/>
<feature type="transmembrane region" description="Helical" evidence="6">
    <location>
        <begin position="192"/>
        <end position="214"/>
    </location>
</feature>
<evidence type="ECO:0000256" key="6">
    <source>
        <dbReference type="SAM" id="Phobius"/>
    </source>
</evidence>
<sequence length="396" mass="41831">MEPADLARGVARRARGHLAASGAALVGDTRDTSVVRVDAGGERVRVVAGASPHEVRDPATRDEIRRAAVWLGMASGIALIVLLVQPLLIIFAGLVFAALLDGGVRLLGRVLPIGRGWRLLIVCLLTIAFLVGTFYLAGVQITAQVQQLRSTVEVQATRVMTWLSAQGLMPGTSDISGLARQAMSSVGRVTSWVGTAAGALTSFFMIVVIGLFVAMDPRGYERGVQWMVPRDQRVEFAITLTRMGDTMRRLLAGRLLGMAFEGVLTAVALWLVGVPMALILGILTGLLAFIPNIGAFISGALMVAVGFSAGVHTGIAAIIVYVVVQTFDGYVVIPMVAKRTVDLPPALTLGAQILASALFGILGLALADPMTAIIKTAMERRSQNVEGRDDAEDARA</sequence>
<evidence type="ECO:0000256" key="1">
    <source>
        <dbReference type="ARBA" id="ARBA00004141"/>
    </source>
</evidence>
<dbReference type="PANTHER" id="PTHR21716:SF62">
    <property type="entry name" value="TRANSPORT PROTEIN YDBI-RELATED"/>
    <property type="match status" value="1"/>
</dbReference>
<dbReference type="PANTHER" id="PTHR21716">
    <property type="entry name" value="TRANSMEMBRANE PROTEIN"/>
    <property type="match status" value="1"/>
</dbReference>
<accession>A0A2W5P7W2</accession>
<dbReference type="Pfam" id="PF01594">
    <property type="entry name" value="AI-2E_transport"/>
    <property type="match status" value="1"/>
</dbReference>
<reference evidence="7 8" key="1">
    <citation type="submission" date="2017-08" db="EMBL/GenBank/DDBJ databases">
        <title>Infants hospitalized years apart are colonized by the same room-sourced microbial strains.</title>
        <authorList>
            <person name="Brooks B."/>
            <person name="Olm M.R."/>
            <person name="Firek B.A."/>
            <person name="Baker R."/>
            <person name="Thomas B.C."/>
            <person name="Morowitz M.J."/>
            <person name="Banfield J.F."/>
        </authorList>
    </citation>
    <scope>NUCLEOTIDE SEQUENCE [LARGE SCALE GENOMIC DNA]</scope>
    <source>
        <strain evidence="7">S2_005_001_R1_22</strain>
    </source>
</reference>
<feature type="transmembrane region" description="Helical" evidence="6">
    <location>
        <begin position="119"/>
        <end position="138"/>
    </location>
</feature>
<dbReference type="AlphaFoldDB" id="A0A2W5P7W2"/>